<gene>
    <name evidence="3" type="ORF">SAMN05443292_2046</name>
</gene>
<dbReference type="PROSITE" id="PS51257">
    <property type="entry name" value="PROKAR_LIPOPROTEIN"/>
    <property type="match status" value="1"/>
</dbReference>
<name>A0A1I3GVA0_9FLAO</name>
<keyword evidence="2" id="KW-0732">Signal</keyword>
<dbReference type="Proteomes" id="UP000198931">
    <property type="component" value="Unassembled WGS sequence"/>
</dbReference>
<dbReference type="OrthoDB" id="1262958at2"/>
<dbReference type="NCBIfam" id="NF037951">
    <property type="entry name" value="spanin2_2"/>
    <property type="match status" value="1"/>
</dbReference>
<keyword evidence="4" id="KW-1185">Reference proteome</keyword>
<feature type="transmembrane region" description="Helical" evidence="1">
    <location>
        <begin position="88"/>
        <end position="105"/>
    </location>
</feature>
<evidence type="ECO:0000256" key="1">
    <source>
        <dbReference type="SAM" id="Phobius"/>
    </source>
</evidence>
<dbReference type="AlphaFoldDB" id="A0A1I3GVA0"/>
<evidence type="ECO:0000313" key="4">
    <source>
        <dbReference type="Proteomes" id="UP000198931"/>
    </source>
</evidence>
<reference evidence="3 4" key="1">
    <citation type="submission" date="2016-10" db="EMBL/GenBank/DDBJ databases">
        <authorList>
            <person name="de Groot N.N."/>
        </authorList>
    </citation>
    <scope>NUCLEOTIDE SEQUENCE [LARGE SCALE GENOMIC DNA]</scope>
    <source>
        <strain evidence="3 4">DSM 26000</strain>
    </source>
</reference>
<keyword evidence="1" id="KW-0472">Membrane</keyword>
<feature type="chain" id="PRO_5011487276" evidence="2">
    <location>
        <begin position="22"/>
        <end position="107"/>
    </location>
</feature>
<accession>A0A1I3GVA0</accession>
<dbReference type="RefSeq" id="WP_090080231.1">
    <property type="nucleotide sequence ID" value="NZ_FOQT01000003.1"/>
</dbReference>
<feature type="signal peptide" evidence="2">
    <location>
        <begin position="1"/>
        <end position="21"/>
    </location>
</feature>
<protein>
    <submittedName>
        <fullName evidence="3">Uncharacterized protein</fullName>
    </submittedName>
</protein>
<keyword evidence="1" id="KW-1133">Transmembrane helix</keyword>
<dbReference type="STRING" id="1125876.SAMN05443292_2046"/>
<evidence type="ECO:0000313" key="3">
    <source>
        <dbReference type="EMBL" id="SFI27498.1"/>
    </source>
</evidence>
<keyword evidence="1" id="KW-0812">Transmembrane</keyword>
<dbReference type="EMBL" id="FOQT01000003">
    <property type="protein sequence ID" value="SFI27498.1"/>
    <property type="molecule type" value="Genomic_DNA"/>
</dbReference>
<sequence>MKKLLSIFILMLILTVTSCQTQVVSLKKPLKGNSFELYQKYTIQTQDAQIIKMKVLRVDETKVYGKDKKGETVELEKTNIRQVKKLDIFASVAIAVVAIAAVIFVPI</sequence>
<evidence type="ECO:0000256" key="2">
    <source>
        <dbReference type="SAM" id="SignalP"/>
    </source>
</evidence>
<proteinExistence type="predicted"/>
<organism evidence="3 4">
    <name type="scientific">Halpernia frigidisoli</name>
    <dbReference type="NCBI Taxonomy" id="1125876"/>
    <lineage>
        <taxon>Bacteria</taxon>
        <taxon>Pseudomonadati</taxon>
        <taxon>Bacteroidota</taxon>
        <taxon>Flavobacteriia</taxon>
        <taxon>Flavobacteriales</taxon>
        <taxon>Weeksellaceae</taxon>
        <taxon>Chryseobacterium group</taxon>
        <taxon>Halpernia</taxon>
    </lineage>
</organism>